<sequence>MQRLSKTRTELPEMLVLDILSKLHVESLIRFKCVCKSWSSSFQTPFFITQHHHSNLRNNNLNLLLQRCNGNTYLDLSYFSRLSTEKGQNFSLKQNIQLPYSEYFSHELTVQGPRNGILCLEFGDNICLWNPSTREYKILPQSPIQRPPSVPPSVSNTSFGCVGFGYDSQTDDYKVLRFVINSFSYYYDGMNIYSHAIHQVDLYSLKGNSWKEISDPGVNAHYATLFDIYVNGFYYWHATEASGCIILSFDMVNERFSTLPLPEFDEGFDISYHYELLNFNGLLGAIVYPREGTLKSFDILVMSGSWTKLFSIESVPGVERPLGFWKNGELFLESSDDELVLFDPSTRGLKNLGFHAYKGTMHIIAYAESLVPLNGRVEHEELVLRRPVGGPSN</sequence>
<dbReference type="EMBL" id="BSYR01000003">
    <property type="protein sequence ID" value="GMI65699.1"/>
    <property type="molecule type" value="Genomic_DNA"/>
</dbReference>
<dbReference type="OrthoDB" id="1001564at2759"/>
<dbReference type="InterPro" id="IPR011043">
    <property type="entry name" value="Gal_Oxase/kelch_b-propeller"/>
</dbReference>
<dbReference type="InterPro" id="IPR050796">
    <property type="entry name" value="SCF_F-box_component"/>
</dbReference>
<keyword evidence="4" id="KW-1185">Reference proteome</keyword>
<dbReference type="NCBIfam" id="TIGR01640">
    <property type="entry name" value="F_box_assoc_1"/>
    <property type="match status" value="1"/>
</dbReference>
<dbReference type="Pfam" id="PF08268">
    <property type="entry name" value="FBA_3"/>
    <property type="match status" value="1"/>
</dbReference>
<dbReference type="InterPro" id="IPR001810">
    <property type="entry name" value="F-box_dom"/>
</dbReference>
<dbReference type="AlphaFoldDB" id="A0A9W7GV62"/>
<dbReference type="PANTHER" id="PTHR31672">
    <property type="entry name" value="BNACNNG10540D PROTEIN"/>
    <property type="match status" value="1"/>
</dbReference>
<reference evidence="3" key="1">
    <citation type="submission" date="2023-05" db="EMBL/GenBank/DDBJ databases">
        <title>Genome and transcriptome analyses reveal genes involved in the formation of fine ridges on petal epidermal cells in Hibiscus trionum.</title>
        <authorList>
            <person name="Koshimizu S."/>
            <person name="Masuda S."/>
            <person name="Ishii T."/>
            <person name="Shirasu K."/>
            <person name="Hoshino A."/>
            <person name="Arita M."/>
        </authorList>
    </citation>
    <scope>NUCLEOTIDE SEQUENCE</scope>
    <source>
        <strain evidence="3">Hamamatsu line</strain>
    </source>
</reference>
<evidence type="ECO:0000259" key="2">
    <source>
        <dbReference type="Pfam" id="PF12937"/>
    </source>
</evidence>
<feature type="domain" description="F-box associated beta-propeller type 3" evidence="1">
    <location>
        <begin position="77"/>
        <end position="301"/>
    </location>
</feature>
<protein>
    <recommendedName>
        <fullName evidence="5">F-box domain-containing protein</fullName>
    </recommendedName>
</protein>
<evidence type="ECO:0008006" key="5">
    <source>
        <dbReference type="Google" id="ProtNLM"/>
    </source>
</evidence>
<dbReference type="Pfam" id="PF12937">
    <property type="entry name" value="F-box-like"/>
    <property type="match status" value="1"/>
</dbReference>
<evidence type="ECO:0000259" key="1">
    <source>
        <dbReference type="Pfam" id="PF08268"/>
    </source>
</evidence>
<dbReference type="CDD" id="cd22157">
    <property type="entry name" value="F-box_AtFBW1-like"/>
    <property type="match status" value="1"/>
</dbReference>
<gene>
    <name evidence="3" type="ORF">HRI_000239200</name>
</gene>
<evidence type="ECO:0000313" key="3">
    <source>
        <dbReference type="EMBL" id="GMI65699.1"/>
    </source>
</evidence>
<organism evidence="3 4">
    <name type="scientific">Hibiscus trionum</name>
    <name type="common">Flower of an hour</name>
    <dbReference type="NCBI Taxonomy" id="183268"/>
    <lineage>
        <taxon>Eukaryota</taxon>
        <taxon>Viridiplantae</taxon>
        <taxon>Streptophyta</taxon>
        <taxon>Embryophyta</taxon>
        <taxon>Tracheophyta</taxon>
        <taxon>Spermatophyta</taxon>
        <taxon>Magnoliopsida</taxon>
        <taxon>eudicotyledons</taxon>
        <taxon>Gunneridae</taxon>
        <taxon>Pentapetalae</taxon>
        <taxon>rosids</taxon>
        <taxon>malvids</taxon>
        <taxon>Malvales</taxon>
        <taxon>Malvaceae</taxon>
        <taxon>Malvoideae</taxon>
        <taxon>Hibiscus</taxon>
    </lineage>
</organism>
<dbReference type="SUPFAM" id="SSF81383">
    <property type="entry name" value="F-box domain"/>
    <property type="match status" value="1"/>
</dbReference>
<proteinExistence type="predicted"/>
<accession>A0A9W7GV62</accession>
<dbReference type="InterPro" id="IPR013187">
    <property type="entry name" value="F-box-assoc_dom_typ3"/>
</dbReference>
<dbReference type="Proteomes" id="UP001165190">
    <property type="component" value="Unassembled WGS sequence"/>
</dbReference>
<dbReference type="InterPro" id="IPR036047">
    <property type="entry name" value="F-box-like_dom_sf"/>
</dbReference>
<evidence type="ECO:0000313" key="4">
    <source>
        <dbReference type="Proteomes" id="UP001165190"/>
    </source>
</evidence>
<feature type="domain" description="F-box" evidence="2">
    <location>
        <begin position="10"/>
        <end position="41"/>
    </location>
</feature>
<dbReference type="Gene3D" id="1.20.1280.50">
    <property type="match status" value="1"/>
</dbReference>
<dbReference type="InterPro" id="IPR017451">
    <property type="entry name" value="F-box-assoc_interact_dom"/>
</dbReference>
<comment type="caution">
    <text evidence="3">The sequence shown here is derived from an EMBL/GenBank/DDBJ whole genome shotgun (WGS) entry which is preliminary data.</text>
</comment>
<name>A0A9W7GV62_HIBTR</name>
<dbReference type="PANTHER" id="PTHR31672:SF13">
    <property type="entry name" value="F-BOX PROTEIN CPR30-LIKE"/>
    <property type="match status" value="1"/>
</dbReference>
<dbReference type="SUPFAM" id="SSF50965">
    <property type="entry name" value="Galactose oxidase, central domain"/>
    <property type="match status" value="1"/>
</dbReference>